<name>A0A401ZZE8_9CHLR</name>
<dbReference type="EMBL" id="BIFR01000001">
    <property type="protein sequence ID" value="GCE12182.1"/>
    <property type="molecule type" value="Genomic_DNA"/>
</dbReference>
<dbReference type="AlphaFoldDB" id="A0A401ZZE8"/>
<dbReference type="GO" id="GO:0004806">
    <property type="term" value="F:triacylglycerol lipase activity"/>
    <property type="evidence" value="ECO:0007669"/>
    <property type="project" value="TreeGrafter"/>
</dbReference>
<evidence type="ECO:0000313" key="3">
    <source>
        <dbReference type="Proteomes" id="UP000287352"/>
    </source>
</evidence>
<evidence type="ECO:0000259" key="1">
    <source>
        <dbReference type="Pfam" id="PF00561"/>
    </source>
</evidence>
<dbReference type="Pfam" id="PF00561">
    <property type="entry name" value="Abhydrolase_1"/>
    <property type="match status" value="1"/>
</dbReference>
<dbReference type="InterPro" id="IPR050471">
    <property type="entry name" value="AB_hydrolase"/>
</dbReference>
<dbReference type="InterPro" id="IPR000073">
    <property type="entry name" value="AB_hydrolase_1"/>
</dbReference>
<dbReference type="PANTHER" id="PTHR43433:SF5">
    <property type="entry name" value="AB HYDROLASE-1 DOMAIN-CONTAINING PROTEIN"/>
    <property type="match status" value="1"/>
</dbReference>
<dbReference type="Gene3D" id="3.40.50.1820">
    <property type="entry name" value="alpha/beta hydrolase"/>
    <property type="match status" value="1"/>
</dbReference>
<dbReference type="RefSeq" id="WP_126579823.1">
    <property type="nucleotide sequence ID" value="NZ_BIFR01000001.1"/>
</dbReference>
<organism evidence="2 3">
    <name type="scientific">Tengunoibacter tsumagoiensis</name>
    <dbReference type="NCBI Taxonomy" id="2014871"/>
    <lineage>
        <taxon>Bacteria</taxon>
        <taxon>Bacillati</taxon>
        <taxon>Chloroflexota</taxon>
        <taxon>Ktedonobacteria</taxon>
        <taxon>Ktedonobacterales</taxon>
        <taxon>Dictyobacteraceae</taxon>
        <taxon>Tengunoibacter</taxon>
    </lineage>
</organism>
<dbReference type="PANTHER" id="PTHR43433">
    <property type="entry name" value="HYDROLASE, ALPHA/BETA FOLD FAMILY PROTEIN"/>
    <property type="match status" value="1"/>
</dbReference>
<keyword evidence="2" id="KW-0378">Hydrolase</keyword>
<dbReference type="InterPro" id="IPR029058">
    <property type="entry name" value="AB_hydrolase_fold"/>
</dbReference>
<dbReference type="OrthoDB" id="9805423at2"/>
<evidence type="ECO:0000313" key="2">
    <source>
        <dbReference type="EMBL" id="GCE12182.1"/>
    </source>
</evidence>
<accession>A0A401ZZE8</accession>
<dbReference type="SUPFAM" id="SSF53474">
    <property type="entry name" value="alpha/beta-Hydrolases"/>
    <property type="match status" value="1"/>
</dbReference>
<keyword evidence="3" id="KW-1185">Reference proteome</keyword>
<protein>
    <submittedName>
        <fullName evidence="2">Putative hydrolase YraK</fullName>
    </submittedName>
</protein>
<dbReference type="GO" id="GO:0046503">
    <property type="term" value="P:glycerolipid catabolic process"/>
    <property type="evidence" value="ECO:0007669"/>
    <property type="project" value="TreeGrafter"/>
</dbReference>
<feature type="domain" description="AB hydrolase-1" evidence="1">
    <location>
        <begin position="22"/>
        <end position="133"/>
    </location>
</feature>
<comment type="caution">
    <text evidence="2">The sequence shown here is derived from an EMBL/GenBank/DDBJ whole genome shotgun (WGS) entry which is preliminary data.</text>
</comment>
<proteinExistence type="predicted"/>
<reference evidence="3" key="1">
    <citation type="submission" date="2018-12" db="EMBL/GenBank/DDBJ databases">
        <title>Tengunoibacter tsumagoiensis gen. nov., sp. nov., Dictyobacter kobayashii sp. nov., D. alpinus sp. nov., and D. joshuensis sp. nov. and description of Dictyobacteraceae fam. nov. within the order Ktedonobacterales isolated from Tengu-no-mugimeshi.</title>
        <authorList>
            <person name="Wang C.M."/>
            <person name="Zheng Y."/>
            <person name="Sakai Y."/>
            <person name="Toyoda A."/>
            <person name="Minakuchi Y."/>
            <person name="Abe K."/>
            <person name="Yokota A."/>
            <person name="Yabe S."/>
        </authorList>
    </citation>
    <scope>NUCLEOTIDE SEQUENCE [LARGE SCALE GENOMIC DNA]</scope>
    <source>
        <strain evidence="3">Uno3</strain>
    </source>
</reference>
<gene>
    <name evidence="2" type="primary">yraK</name>
    <name evidence="2" type="ORF">KTT_20410</name>
</gene>
<sequence>MKTQTLKVPGATIYYETRGSGPVLLMIAGGGTDAGVFEAIAPILAEDYTVVTYDPRGNSRSPLDNTPEDQSIAIHSDDASRLLEAVTPEPAIVFGTSSGAIVGLDLIARHPERVAKLIAHEPPLLEILPDSATWHAVNEHVYEIYQREGAGAAMNAWAVGVGLEGTMQPPAVPLPPEVAATMARMAGNMDLFFGHELLPFTHYRPNLTLLSAHKERIVLAGGLETRDHLAGKFAYRPAALLAEHLDTQVVEFPGDHGGYGAHAVTFAAKLHEILK</sequence>
<dbReference type="Proteomes" id="UP000287352">
    <property type="component" value="Unassembled WGS sequence"/>
</dbReference>